<dbReference type="Proteomes" id="UP001177021">
    <property type="component" value="Unassembled WGS sequence"/>
</dbReference>
<accession>A0ACB0LXL8</accession>
<comment type="caution">
    <text evidence="1">The sequence shown here is derived from an EMBL/GenBank/DDBJ whole genome shotgun (WGS) entry which is preliminary data.</text>
</comment>
<evidence type="ECO:0000313" key="2">
    <source>
        <dbReference type="Proteomes" id="UP001177021"/>
    </source>
</evidence>
<protein>
    <submittedName>
        <fullName evidence="1">Uncharacterized protein</fullName>
    </submittedName>
</protein>
<dbReference type="EMBL" id="CASHSV030000716">
    <property type="protein sequence ID" value="CAJ2674068.1"/>
    <property type="molecule type" value="Genomic_DNA"/>
</dbReference>
<sequence length="107" mass="11896">MFQALARDQLERLNASPSATPWTYLRVSSALLFIILIDVLCIRLWFSTVLPLQSIYYLHVKGKGAVLAGCNVHGNAHTENENTYLLLSTNVYTSVGKWKGPANFILG</sequence>
<name>A0ACB0LXL8_TRIPR</name>
<gene>
    <name evidence="1" type="ORF">MILVUS5_LOCUS37424</name>
</gene>
<proteinExistence type="predicted"/>
<keyword evidence="2" id="KW-1185">Reference proteome</keyword>
<reference evidence="1" key="1">
    <citation type="submission" date="2023-10" db="EMBL/GenBank/DDBJ databases">
        <authorList>
            <person name="Rodriguez Cubillos JULIANA M."/>
            <person name="De Vega J."/>
        </authorList>
    </citation>
    <scope>NUCLEOTIDE SEQUENCE</scope>
</reference>
<evidence type="ECO:0000313" key="1">
    <source>
        <dbReference type="EMBL" id="CAJ2674068.1"/>
    </source>
</evidence>
<organism evidence="1 2">
    <name type="scientific">Trifolium pratense</name>
    <name type="common">Red clover</name>
    <dbReference type="NCBI Taxonomy" id="57577"/>
    <lineage>
        <taxon>Eukaryota</taxon>
        <taxon>Viridiplantae</taxon>
        <taxon>Streptophyta</taxon>
        <taxon>Embryophyta</taxon>
        <taxon>Tracheophyta</taxon>
        <taxon>Spermatophyta</taxon>
        <taxon>Magnoliopsida</taxon>
        <taxon>eudicotyledons</taxon>
        <taxon>Gunneridae</taxon>
        <taxon>Pentapetalae</taxon>
        <taxon>rosids</taxon>
        <taxon>fabids</taxon>
        <taxon>Fabales</taxon>
        <taxon>Fabaceae</taxon>
        <taxon>Papilionoideae</taxon>
        <taxon>50 kb inversion clade</taxon>
        <taxon>NPAAA clade</taxon>
        <taxon>Hologalegina</taxon>
        <taxon>IRL clade</taxon>
        <taxon>Trifolieae</taxon>
        <taxon>Trifolium</taxon>
    </lineage>
</organism>